<keyword evidence="11" id="KW-1185">Reference proteome</keyword>
<feature type="domain" description="YetF C-terminal" evidence="8">
    <location>
        <begin position="83"/>
        <end position="215"/>
    </location>
</feature>
<name>A0ABV9Q5A4_9BACL</name>
<organism evidence="10 11">
    <name type="scientific">Effusibacillus consociatus</name>
    <dbReference type="NCBI Taxonomy" id="1117041"/>
    <lineage>
        <taxon>Bacteria</taxon>
        <taxon>Bacillati</taxon>
        <taxon>Bacillota</taxon>
        <taxon>Bacilli</taxon>
        <taxon>Bacillales</taxon>
        <taxon>Alicyclobacillaceae</taxon>
        <taxon>Effusibacillus</taxon>
    </lineage>
</organism>
<dbReference type="Pfam" id="PF20730">
    <property type="entry name" value="YetF_N"/>
    <property type="match status" value="1"/>
</dbReference>
<keyword evidence="3" id="KW-1003">Cell membrane</keyword>
<dbReference type="InterPro" id="IPR007353">
    <property type="entry name" value="DUF421"/>
</dbReference>
<evidence type="ECO:0000256" key="7">
    <source>
        <dbReference type="SAM" id="Phobius"/>
    </source>
</evidence>
<comment type="caution">
    <text evidence="10">The sequence shown here is derived from an EMBL/GenBank/DDBJ whole genome shotgun (WGS) entry which is preliminary data.</text>
</comment>
<protein>
    <submittedName>
        <fullName evidence="10">DUF421 domain-containing protein</fullName>
    </submittedName>
</protein>
<comment type="subcellular location">
    <subcellularLocation>
        <location evidence="1">Cell membrane</location>
        <topology evidence="1">Multi-pass membrane protein</topology>
    </subcellularLocation>
</comment>
<dbReference type="InterPro" id="IPR023090">
    <property type="entry name" value="UPF0702_alpha/beta_dom_sf"/>
</dbReference>
<dbReference type="RefSeq" id="WP_380027818.1">
    <property type="nucleotide sequence ID" value="NZ_JBHSHC010000128.1"/>
</dbReference>
<accession>A0ABV9Q5A4</accession>
<evidence type="ECO:0000259" key="8">
    <source>
        <dbReference type="Pfam" id="PF04239"/>
    </source>
</evidence>
<dbReference type="PANTHER" id="PTHR34582">
    <property type="entry name" value="UPF0702 TRANSMEMBRANE PROTEIN YCAP"/>
    <property type="match status" value="1"/>
</dbReference>
<dbReference type="PANTHER" id="PTHR34582:SF7">
    <property type="entry name" value="UPF0702 TRANSMEMBRANE PROTEIN YDFS"/>
    <property type="match status" value="1"/>
</dbReference>
<evidence type="ECO:0000313" key="11">
    <source>
        <dbReference type="Proteomes" id="UP001596002"/>
    </source>
</evidence>
<proteinExistence type="inferred from homology"/>
<comment type="similarity">
    <text evidence="2">Belongs to the UPF0702 family.</text>
</comment>
<dbReference type="Proteomes" id="UP001596002">
    <property type="component" value="Unassembled WGS sequence"/>
</dbReference>
<evidence type="ECO:0000256" key="5">
    <source>
        <dbReference type="ARBA" id="ARBA00022989"/>
    </source>
</evidence>
<feature type="transmembrane region" description="Helical" evidence="7">
    <location>
        <begin position="60"/>
        <end position="82"/>
    </location>
</feature>
<sequence length="228" mass="25466">MGMDIIQLFWEVPIIFLSLFLLTRIEGKKQISQLTYFDYVTGITTGSIAAAVLADQELPVVRGIVALVLWAAFSILASLLSVKSRKIRKWSEGEAVAVIKEGRILEKNLKRLRLDVDNLRMLLRGKNVFSIADVEFAVMETNGSLSVLKKAEKETVTRKDMGLQVQQAKPGREIIVGGVLDQKKLAELGLSEAWLQQTLQQNGFQQIEDVGYMEITGEGQVYIDPLDK</sequence>
<evidence type="ECO:0000259" key="9">
    <source>
        <dbReference type="Pfam" id="PF20730"/>
    </source>
</evidence>
<keyword evidence="5 7" id="KW-1133">Transmembrane helix</keyword>
<evidence type="ECO:0000256" key="2">
    <source>
        <dbReference type="ARBA" id="ARBA00006448"/>
    </source>
</evidence>
<evidence type="ECO:0000256" key="6">
    <source>
        <dbReference type="ARBA" id="ARBA00023136"/>
    </source>
</evidence>
<feature type="transmembrane region" description="Helical" evidence="7">
    <location>
        <begin position="34"/>
        <end position="54"/>
    </location>
</feature>
<gene>
    <name evidence="10" type="ORF">ACFO8Q_18765</name>
</gene>
<dbReference type="Pfam" id="PF04239">
    <property type="entry name" value="DUF421"/>
    <property type="match status" value="1"/>
</dbReference>
<dbReference type="InterPro" id="IPR048454">
    <property type="entry name" value="YetF_N"/>
</dbReference>
<feature type="transmembrane region" description="Helical" evidence="7">
    <location>
        <begin position="6"/>
        <end position="22"/>
    </location>
</feature>
<dbReference type="Gene3D" id="3.30.240.20">
    <property type="entry name" value="bsu07140 like domains"/>
    <property type="match status" value="2"/>
</dbReference>
<keyword evidence="6 7" id="KW-0472">Membrane</keyword>
<evidence type="ECO:0000256" key="3">
    <source>
        <dbReference type="ARBA" id="ARBA00022475"/>
    </source>
</evidence>
<keyword evidence="4 7" id="KW-0812">Transmembrane</keyword>
<evidence type="ECO:0000313" key="10">
    <source>
        <dbReference type="EMBL" id="MFC4769375.1"/>
    </source>
</evidence>
<evidence type="ECO:0000256" key="4">
    <source>
        <dbReference type="ARBA" id="ARBA00022692"/>
    </source>
</evidence>
<reference evidence="11" key="1">
    <citation type="journal article" date="2019" name="Int. J. Syst. Evol. Microbiol.">
        <title>The Global Catalogue of Microorganisms (GCM) 10K type strain sequencing project: providing services to taxonomists for standard genome sequencing and annotation.</title>
        <authorList>
            <consortium name="The Broad Institute Genomics Platform"/>
            <consortium name="The Broad Institute Genome Sequencing Center for Infectious Disease"/>
            <person name="Wu L."/>
            <person name="Ma J."/>
        </authorList>
    </citation>
    <scope>NUCLEOTIDE SEQUENCE [LARGE SCALE GENOMIC DNA]</scope>
    <source>
        <strain evidence="11">WYCCWR 12678</strain>
    </source>
</reference>
<feature type="domain" description="YetF-like N-terminal transmembrane" evidence="9">
    <location>
        <begin position="8"/>
        <end position="78"/>
    </location>
</feature>
<evidence type="ECO:0000256" key="1">
    <source>
        <dbReference type="ARBA" id="ARBA00004651"/>
    </source>
</evidence>
<dbReference type="EMBL" id="JBHSHC010000128">
    <property type="protein sequence ID" value="MFC4769375.1"/>
    <property type="molecule type" value="Genomic_DNA"/>
</dbReference>